<name>A0ABT4CLR7_9CLOT</name>
<dbReference type="InterPro" id="IPR003099">
    <property type="entry name" value="Prephen_DH"/>
</dbReference>
<evidence type="ECO:0000313" key="8">
    <source>
        <dbReference type="Proteomes" id="UP001079657"/>
    </source>
</evidence>
<evidence type="ECO:0000256" key="5">
    <source>
        <dbReference type="SAM" id="Phobius"/>
    </source>
</evidence>
<feature type="coiled-coil region" evidence="4">
    <location>
        <begin position="239"/>
        <end position="281"/>
    </location>
</feature>
<keyword evidence="4" id="KW-0175">Coiled coil</keyword>
<keyword evidence="5" id="KW-1133">Transmembrane helix</keyword>
<comment type="similarity">
    <text evidence="1">Belongs to the prephenate/arogenate dehydrogenase family.</text>
</comment>
<feature type="domain" description="Prephenate/arogenate dehydrogenase" evidence="6">
    <location>
        <begin position="6"/>
        <end position="283"/>
    </location>
</feature>
<evidence type="ECO:0000256" key="3">
    <source>
        <dbReference type="ARBA" id="ARBA00029440"/>
    </source>
</evidence>
<dbReference type="InterPro" id="IPR050812">
    <property type="entry name" value="Preph/Arog_dehydrog"/>
</dbReference>
<dbReference type="Pfam" id="PF20463">
    <property type="entry name" value="PDH_C"/>
    <property type="match status" value="1"/>
</dbReference>
<feature type="transmembrane region" description="Helical" evidence="5">
    <location>
        <begin position="6"/>
        <end position="24"/>
    </location>
</feature>
<keyword evidence="5" id="KW-0472">Membrane</keyword>
<dbReference type="PANTHER" id="PTHR21363">
    <property type="entry name" value="PREPHENATE DEHYDROGENASE"/>
    <property type="match status" value="1"/>
</dbReference>
<comment type="pathway">
    <text evidence="3">Amino-acid biosynthesis.</text>
</comment>
<dbReference type="Proteomes" id="UP001079657">
    <property type="component" value="Unassembled WGS sequence"/>
</dbReference>
<dbReference type="PANTHER" id="PTHR21363:SF0">
    <property type="entry name" value="PREPHENATE DEHYDROGENASE [NADP(+)]"/>
    <property type="match status" value="1"/>
</dbReference>
<keyword evidence="8" id="KW-1185">Reference proteome</keyword>
<dbReference type="InterPro" id="IPR046826">
    <property type="entry name" value="PDH_N"/>
</dbReference>
<keyword evidence="2" id="KW-0560">Oxidoreductase</keyword>
<dbReference type="InterPro" id="IPR046825">
    <property type="entry name" value="PDH_C"/>
</dbReference>
<dbReference type="SUPFAM" id="SSF51735">
    <property type="entry name" value="NAD(P)-binding Rossmann-fold domains"/>
    <property type="match status" value="1"/>
</dbReference>
<evidence type="ECO:0000313" key="7">
    <source>
        <dbReference type="EMBL" id="MCY6369994.1"/>
    </source>
</evidence>
<dbReference type="Gene3D" id="1.10.3660.10">
    <property type="entry name" value="6-phosphogluconate dehydrogenase C-terminal like domain"/>
    <property type="match status" value="1"/>
</dbReference>
<reference evidence="7" key="1">
    <citation type="submission" date="2022-12" db="EMBL/GenBank/DDBJ databases">
        <authorList>
            <person name="Wang J."/>
        </authorList>
    </citation>
    <scope>NUCLEOTIDE SEQUENCE</scope>
    <source>
        <strain evidence="7">HY-42-06</strain>
    </source>
</reference>
<dbReference type="Gene3D" id="3.40.50.720">
    <property type="entry name" value="NAD(P)-binding Rossmann-like Domain"/>
    <property type="match status" value="1"/>
</dbReference>
<dbReference type="RefSeq" id="WP_268048476.1">
    <property type="nucleotide sequence ID" value="NZ_JAPQES010000001.1"/>
</dbReference>
<evidence type="ECO:0000259" key="6">
    <source>
        <dbReference type="PROSITE" id="PS51176"/>
    </source>
</evidence>
<proteinExistence type="inferred from homology"/>
<evidence type="ECO:0000256" key="2">
    <source>
        <dbReference type="ARBA" id="ARBA00023002"/>
    </source>
</evidence>
<dbReference type="InterPro" id="IPR008927">
    <property type="entry name" value="6-PGluconate_DH-like_C_sf"/>
</dbReference>
<comment type="caution">
    <text evidence="7">The sequence shown here is derived from an EMBL/GenBank/DDBJ whole genome shotgun (WGS) entry which is preliminary data.</text>
</comment>
<organism evidence="7 8">
    <name type="scientific">Clostridium ganghwense</name>
    <dbReference type="NCBI Taxonomy" id="312089"/>
    <lineage>
        <taxon>Bacteria</taxon>
        <taxon>Bacillati</taxon>
        <taxon>Bacillota</taxon>
        <taxon>Clostridia</taxon>
        <taxon>Eubacteriales</taxon>
        <taxon>Clostridiaceae</taxon>
        <taxon>Clostridium</taxon>
    </lineage>
</organism>
<sequence length="283" mass="31955">MDKLDLNITIIGLGLIGGSYAMALKELNPKKIYAVDIDEKAIDDAEKIGIIDKGYLEADIPLKESDLVIICLYPKLVEKFVKDNINNFKNGAVITDVTGIKSEFIKEVNSILRDDIDFVFGHPMAGREQKGLKFASKDVFKGANYIITPTERNKEKNLRFVEELVKKIGFKNVMSISPEKHDKIIGFTSQLPHVIAVSLVNSDNLGVETGLFTGDSYRELTRIAQINSDLWTELFTGNKENLVREIEIFEENIKKIKNAIINEEKELLSEIMEKASKKRKEMS</sequence>
<dbReference type="EMBL" id="JAPQES010000001">
    <property type="protein sequence ID" value="MCY6369994.1"/>
    <property type="molecule type" value="Genomic_DNA"/>
</dbReference>
<accession>A0ABT4CLR7</accession>
<dbReference type="SUPFAM" id="SSF48179">
    <property type="entry name" value="6-phosphogluconate dehydrogenase C-terminal domain-like"/>
    <property type="match status" value="1"/>
</dbReference>
<dbReference type="Pfam" id="PF02153">
    <property type="entry name" value="PDH_N"/>
    <property type="match status" value="1"/>
</dbReference>
<protein>
    <submittedName>
        <fullName evidence="7">Prephenate dehydrogenase</fullName>
    </submittedName>
</protein>
<evidence type="ECO:0000256" key="1">
    <source>
        <dbReference type="ARBA" id="ARBA00007964"/>
    </source>
</evidence>
<gene>
    <name evidence="7" type="ORF">OXH55_05065</name>
</gene>
<keyword evidence="5" id="KW-0812">Transmembrane</keyword>
<evidence type="ECO:0000256" key="4">
    <source>
        <dbReference type="SAM" id="Coils"/>
    </source>
</evidence>
<dbReference type="PROSITE" id="PS51176">
    <property type="entry name" value="PDH_ADH"/>
    <property type="match status" value="1"/>
</dbReference>
<dbReference type="InterPro" id="IPR036291">
    <property type="entry name" value="NAD(P)-bd_dom_sf"/>
</dbReference>